<protein>
    <submittedName>
        <fullName evidence="2">IS200/IS605 family transposase</fullName>
    </submittedName>
</protein>
<gene>
    <name evidence="2" type="primary">tnpA</name>
    <name evidence="2" type="ORF">KVH43_03135</name>
</gene>
<dbReference type="Pfam" id="PF01797">
    <property type="entry name" value="Y1_Tnp"/>
    <property type="match status" value="1"/>
</dbReference>
<feature type="domain" description="Transposase IS200-like" evidence="1">
    <location>
        <begin position="15"/>
        <end position="135"/>
    </location>
</feature>
<evidence type="ECO:0000313" key="2">
    <source>
        <dbReference type="EMBL" id="QXM06730.1"/>
    </source>
</evidence>
<proteinExistence type="predicted"/>
<dbReference type="PANTHER" id="PTHR33360:SF2">
    <property type="entry name" value="TRANSPOSASE FOR INSERTION SEQUENCE ELEMENT IS200"/>
    <property type="match status" value="1"/>
</dbReference>
<reference evidence="2" key="1">
    <citation type="submission" date="2021-07" db="EMBL/GenBank/DDBJ databases">
        <title>Complete genome sequence of Crassaminicella sp. 143-21, isolated from a deep-sea hydrothermal vent.</title>
        <authorList>
            <person name="Li X."/>
        </authorList>
    </citation>
    <scope>NUCLEOTIDE SEQUENCE</scope>
    <source>
        <strain evidence="2">143-21</strain>
    </source>
</reference>
<dbReference type="EMBL" id="CP078093">
    <property type="protein sequence ID" value="QXM06730.1"/>
    <property type="molecule type" value="Genomic_DNA"/>
</dbReference>
<dbReference type="NCBIfam" id="NF033573">
    <property type="entry name" value="transpos_IS200"/>
    <property type="match status" value="1"/>
</dbReference>
<accession>A0ABX8RGA5</accession>
<dbReference type="InterPro" id="IPR002686">
    <property type="entry name" value="Transposase_17"/>
</dbReference>
<evidence type="ECO:0000259" key="1">
    <source>
        <dbReference type="SMART" id="SM01321"/>
    </source>
</evidence>
<dbReference type="PANTHER" id="PTHR33360">
    <property type="entry name" value="TRANSPOSASE FOR INSERTION SEQUENCE ELEMENT IS200"/>
    <property type="match status" value="1"/>
</dbReference>
<sequence>MSLKNTKNKTISHSKYNINYHIVFCPKYRHNIFKDELEYELLKCFKVICHCYGYELTPQEIMPDHIHLFISAPPTVAPVDIVRKLKSISANEIFKGFPKLKQSKFWGSGLWSRGYYIGTAKAVSSETIQKYIQTQKNV</sequence>
<evidence type="ECO:0000313" key="3">
    <source>
        <dbReference type="Proteomes" id="UP000886818"/>
    </source>
</evidence>
<keyword evidence="3" id="KW-1185">Reference proteome</keyword>
<dbReference type="RefSeq" id="WP_218283425.1">
    <property type="nucleotide sequence ID" value="NZ_CP078093.1"/>
</dbReference>
<dbReference type="SMART" id="SM01321">
    <property type="entry name" value="Y1_Tnp"/>
    <property type="match status" value="1"/>
</dbReference>
<dbReference type="Proteomes" id="UP000886818">
    <property type="component" value="Chromosome"/>
</dbReference>
<organism evidence="2 3">
    <name type="scientific">Crassaminicella indica</name>
    <dbReference type="NCBI Taxonomy" id="2855394"/>
    <lineage>
        <taxon>Bacteria</taxon>
        <taxon>Bacillati</taxon>
        <taxon>Bacillota</taxon>
        <taxon>Clostridia</taxon>
        <taxon>Eubacteriales</taxon>
        <taxon>Clostridiaceae</taxon>
        <taxon>Crassaminicella</taxon>
    </lineage>
</organism>
<name>A0ABX8RGA5_9CLOT</name>